<name>A0A329QTS5_9ACTN</name>
<dbReference type="AlphaFoldDB" id="A0A329QTS5"/>
<evidence type="ECO:0000256" key="1">
    <source>
        <dbReference type="SAM" id="MobiDB-lite"/>
    </source>
</evidence>
<comment type="caution">
    <text evidence="2">The sequence shown here is derived from an EMBL/GenBank/DDBJ whole genome shotgun (WGS) entry which is preliminary data.</text>
</comment>
<accession>A0A329QTS5</accession>
<feature type="compositionally biased region" description="Basic and acidic residues" evidence="1">
    <location>
        <begin position="1"/>
        <end position="27"/>
    </location>
</feature>
<feature type="region of interest" description="Disordered" evidence="1">
    <location>
        <begin position="1"/>
        <end position="48"/>
    </location>
</feature>
<evidence type="ECO:0000313" key="3">
    <source>
        <dbReference type="Proteomes" id="UP000250462"/>
    </source>
</evidence>
<dbReference type="EMBL" id="QMIG01000006">
    <property type="protein sequence ID" value="RAW15431.1"/>
    <property type="molecule type" value="Genomic_DNA"/>
</dbReference>
<organism evidence="2 3">
    <name type="scientific">Phytoactinopolyspora halophila</name>
    <dbReference type="NCBI Taxonomy" id="1981511"/>
    <lineage>
        <taxon>Bacteria</taxon>
        <taxon>Bacillati</taxon>
        <taxon>Actinomycetota</taxon>
        <taxon>Actinomycetes</taxon>
        <taxon>Jiangellales</taxon>
        <taxon>Jiangellaceae</taxon>
        <taxon>Phytoactinopolyspora</taxon>
    </lineage>
</organism>
<sequence>MNDTVREQLAREADEAEARAEAEDRGTVEAAPGQRPRPKSQGEGSQVYSVRLPAEAIRELRALAGHFDEPPTALLRRFAMERLSEEEEAHSPKDPISSVVDGLMPLLRQRLVEQLSRSECTERPHATSAPVDAASDQQDDSPYLGHPRRLRRAPKDEKEAVG</sequence>
<dbReference type="Proteomes" id="UP000250462">
    <property type="component" value="Unassembled WGS sequence"/>
</dbReference>
<feature type="region of interest" description="Disordered" evidence="1">
    <location>
        <begin position="116"/>
        <end position="162"/>
    </location>
</feature>
<reference evidence="2 3" key="1">
    <citation type="submission" date="2018-06" db="EMBL/GenBank/DDBJ databases">
        <title>Phytoactinopolyspora halophila sp. nov., a novel halophilic actinomycete isolated from a saline soil in China.</title>
        <authorList>
            <person name="Tang S.-K."/>
        </authorList>
    </citation>
    <scope>NUCLEOTIDE SEQUENCE [LARGE SCALE GENOMIC DNA]</scope>
    <source>
        <strain evidence="2 3">YIM 96934</strain>
    </source>
</reference>
<keyword evidence="3" id="KW-1185">Reference proteome</keyword>
<protein>
    <submittedName>
        <fullName evidence="2">Uncharacterized protein</fullName>
    </submittedName>
</protein>
<feature type="compositionally biased region" description="Basic and acidic residues" evidence="1">
    <location>
        <begin position="153"/>
        <end position="162"/>
    </location>
</feature>
<dbReference type="RefSeq" id="WP_112258034.1">
    <property type="nucleotide sequence ID" value="NZ_QMIG01000006.1"/>
</dbReference>
<gene>
    <name evidence="2" type="ORF">DPM12_09290</name>
</gene>
<evidence type="ECO:0000313" key="2">
    <source>
        <dbReference type="EMBL" id="RAW15431.1"/>
    </source>
</evidence>
<proteinExistence type="predicted"/>